<evidence type="ECO:0000256" key="3">
    <source>
        <dbReference type="ARBA" id="ARBA00022630"/>
    </source>
</evidence>
<evidence type="ECO:0000256" key="4">
    <source>
        <dbReference type="ARBA" id="ARBA00022827"/>
    </source>
</evidence>
<dbReference type="InterPro" id="IPR037069">
    <property type="entry name" value="AcylCoA_DH/ox_N_sf"/>
</dbReference>
<reference evidence="7 8" key="1">
    <citation type="submission" date="2022-03" db="EMBL/GenBank/DDBJ databases">
        <title>Complete genome analysis of Roseomonas KG 17.1 : a prolific producer of plant growth promoters.</title>
        <authorList>
            <person name="Saadouli I."/>
            <person name="Najjari A."/>
            <person name="Mosbah A."/>
            <person name="Ouzari H.I."/>
        </authorList>
    </citation>
    <scope>NUCLEOTIDE SEQUENCE [LARGE SCALE GENOMIC DNA]</scope>
    <source>
        <strain evidence="7 8">KG17-1</strain>
    </source>
</reference>
<feature type="domain" description="Acyl-CoA dehydrogenase/oxidase C-terminal" evidence="6">
    <location>
        <begin position="170"/>
        <end position="297"/>
    </location>
</feature>
<comment type="cofactor">
    <cofactor evidence="1">
        <name>FAD</name>
        <dbReference type="ChEBI" id="CHEBI:57692"/>
    </cofactor>
</comment>
<dbReference type="InterPro" id="IPR009075">
    <property type="entry name" value="AcylCo_DH/oxidase_C"/>
</dbReference>
<dbReference type="Gene3D" id="1.20.140.10">
    <property type="entry name" value="Butyryl-CoA Dehydrogenase, subunit A, domain 3"/>
    <property type="match status" value="1"/>
</dbReference>
<evidence type="ECO:0000256" key="1">
    <source>
        <dbReference type="ARBA" id="ARBA00001974"/>
    </source>
</evidence>
<comment type="similarity">
    <text evidence="2">Belongs to the acyl-CoA dehydrogenase family.</text>
</comment>
<gene>
    <name evidence="7" type="ORF">MON41_21395</name>
</gene>
<dbReference type="SUPFAM" id="SSF47203">
    <property type="entry name" value="Acyl-CoA dehydrogenase C-terminal domain-like"/>
    <property type="match status" value="1"/>
</dbReference>
<keyword evidence="3" id="KW-0285">Flavoprotein</keyword>
<keyword evidence="5" id="KW-0560">Oxidoreductase</keyword>
<name>A0ABS9WC77_9PROT</name>
<dbReference type="Gene3D" id="1.10.540.10">
    <property type="entry name" value="Acyl-CoA dehydrogenase/oxidase, N-terminal domain"/>
    <property type="match status" value="1"/>
</dbReference>
<dbReference type="PANTHER" id="PTHR43884">
    <property type="entry name" value="ACYL-COA DEHYDROGENASE"/>
    <property type="match status" value="1"/>
</dbReference>
<dbReference type="PANTHER" id="PTHR43884:SF20">
    <property type="entry name" value="ACYL-COA DEHYDROGENASE FADE28"/>
    <property type="match status" value="1"/>
</dbReference>
<dbReference type="Proteomes" id="UP001201985">
    <property type="component" value="Unassembled WGS sequence"/>
</dbReference>
<dbReference type="RefSeq" id="WP_120009652.1">
    <property type="nucleotide sequence ID" value="NZ_JALBUU010000097.1"/>
</dbReference>
<proteinExistence type="inferred from homology"/>
<accession>A0ABS9WC77</accession>
<evidence type="ECO:0000313" key="7">
    <source>
        <dbReference type="EMBL" id="MCI0756219.1"/>
    </source>
</evidence>
<evidence type="ECO:0000256" key="5">
    <source>
        <dbReference type="ARBA" id="ARBA00023002"/>
    </source>
</evidence>
<evidence type="ECO:0000256" key="2">
    <source>
        <dbReference type="ARBA" id="ARBA00009347"/>
    </source>
</evidence>
<keyword evidence="8" id="KW-1185">Reference proteome</keyword>
<dbReference type="InterPro" id="IPR036250">
    <property type="entry name" value="AcylCo_DH-like_C"/>
</dbReference>
<sequence length="335" mass="34536">MDELLARSAEELFARLAAPERLRGLAPSEAPPGLLEAVEEAGFLQALVPEAAGGIGLDPSGALPILLAAGRFAVPLPLGDTMLARAALAMAGVSPPPGLVVLAEPWGSEAARLPPLAGAPDAWALLPRGDATLLLPLAEAEAVEADTAPGSAVFRWHRSGGQRLPVLDLLAAGAWAEVAVMAGALQPILEDTVRHAQERQQFGRPVAAFQAVQQQLSVLTEDVFAARMAAQLASVPDGAGVAGLSRMRVAAAKLRVGEAAQRAAGIAHAVQGAMGITGEVPLHRLTGRLQAARLRFGGEGYWASWLGRQVLADPASDTLAFARAHLGPAELETTS</sequence>
<keyword evidence="4" id="KW-0274">FAD</keyword>
<dbReference type="EMBL" id="JALBUU010000097">
    <property type="protein sequence ID" value="MCI0756219.1"/>
    <property type="molecule type" value="Genomic_DNA"/>
</dbReference>
<dbReference type="Pfam" id="PF00441">
    <property type="entry name" value="Acyl-CoA_dh_1"/>
    <property type="match status" value="1"/>
</dbReference>
<evidence type="ECO:0000259" key="6">
    <source>
        <dbReference type="Pfam" id="PF00441"/>
    </source>
</evidence>
<dbReference type="InterPro" id="IPR009100">
    <property type="entry name" value="AcylCoA_DH/oxidase_NM_dom_sf"/>
</dbReference>
<dbReference type="SUPFAM" id="SSF56645">
    <property type="entry name" value="Acyl-CoA dehydrogenase NM domain-like"/>
    <property type="match status" value="1"/>
</dbReference>
<protein>
    <submittedName>
        <fullName evidence="7">Acyl-CoA dehydrogenase</fullName>
    </submittedName>
</protein>
<organism evidence="7 8">
    <name type="scientific">Teichococcus vastitatis</name>
    <dbReference type="NCBI Taxonomy" id="2307076"/>
    <lineage>
        <taxon>Bacteria</taxon>
        <taxon>Pseudomonadati</taxon>
        <taxon>Pseudomonadota</taxon>
        <taxon>Alphaproteobacteria</taxon>
        <taxon>Acetobacterales</taxon>
        <taxon>Roseomonadaceae</taxon>
        <taxon>Roseomonas</taxon>
    </lineage>
</organism>
<comment type="caution">
    <text evidence="7">The sequence shown here is derived from an EMBL/GenBank/DDBJ whole genome shotgun (WGS) entry which is preliminary data.</text>
</comment>
<evidence type="ECO:0000313" key="8">
    <source>
        <dbReference type="Proteomes" id="UP001201985"/>
    </source>
</evidence>